<feature type="domain" description="NIF system FeS cluster assembly NifU N-terminal" evidence="1">
    <location>
        <begin position="15"/>
        <end position="142"/>
    </location>
</feature>
<dbReference type="GO" id="GO:0051536">
    <property type="term" value="F:iron-sulfur cluster binding"/>
    <property type="evidence" value="ECO:0007669"/>
    <property type="project" value="InterPro"/>
</dbReference>
<name>A0A0G1LRR0_9BACT</name>
<dbReference type="Proteomes" id="UP000034154">
    <property type="component" value="Unassembled WGS sequence"/>
</dbReference>
<dbReference type="SUPFAM" id="SSF82649">
    <property type="entry name" value="SufE/NifU"/>
    <property type="match status" value="1"/>
</dbReference>
<organism evidence="2 3">
    <name type="scientific">Candidatus Uhrbacteria bacterium GW2011_GWF2_44_350</name>
    <dbReference type="NCBI Taxonomy" id="1619000"/>
    <lineage>
        <taxon>Bacteria</taxon>
        <taxon>Candidatus Uhriibacteriota</taxon>
    </lineage>
</organism>
<evidence type="ECO:0000313" key="3">
    <source>
        <dbReference type="Proteomes" id="UP000034154"/>
    </source>
</evidence>
<proteinExistence type="predicted"/>
<dbReference type="InterPro" id="IPR002871">
    <property type="entry name" value="NIF_FeS_clus_asmbl_NifU_N"/>
</dbReference>
<dbReference type="PANTHER" id="PTHR10093">
    <property type="entry name" value="IRON-SULFUR CLUSTER ASSEMBLY ENZYME NIFU HOMOLOG"/>
    <property type="match status" value="1"/>
</dbReference>
<dbReference type="CDD" id="cd06664">
    <property type="entry name" value="IscU_like"/>
    <property type="match status" value="1"/>
</dbReference>
<evidence type="ECO:0000313" key="2">
    <source>
        <dbReference type="EMBL" id="KKT71532.1"/>
    </source>
</evidence>
<sequence length="143" mass="15945">MGDVINTCGDENWFYSETVKDHFFNPRNFLKTENPPEDFQGFGVYGSPACGDEMKVWIKVDPESKKIVDYLWKTFGCASAIAAASICSEMCLENSGLTIDEAVKITPQMIIERLGGLPPRKIHCSVLCDKALQNAVRDYLSRG</sequence>
<dbReference type="AlphaFoldDB" id="A0A0G1LRR0"/>
<accession>A0A0G1LRR0</accession>
<dbReference type="GO" id="GO:0005506">
    <property type="term" value="F:iron ion binding"/>
    <property type="evidence" value="ECO:0007669"/>
    <property type="project" value="InterPro"/>
</dbReference>
<dbReference type="Gene3D" id="3.90.1010.10">
    <property type="match status" value="1"/>
</dbReference>
<dbReference type="GO" id="GO:0016226">
    <property type="term" value="P:iron-sulfur cluster assembly"/>
    <property type="evidence" value="ECO:0007669"/>
    <property type="project" value="InterPro"/>
</dbReference>
<gene>
    <name evidence="2" type="ORF">UW63_C0014G0004</name>
</gene>
<evidence type="ECO:0000259" key="1">
    <source>
        <dbReference type="Pfam" id="PF01592"/>
    </source>
</evidence>
<protein>
    <submittedName>
        <fullName evidence="2">Nitrogen-fixing NifU domain protein</fullName>
    </submittedName>
</protein>
<comment type="caution">
    <text evidence="2">The sequence shown here is derived from an EMBL/GenBank/DDBJ whole genome shotgun (WGS) entry which is preliminary data.</text>
</comment>
<dbReference type="Pfam" id="PF01592">
    <property type="entry name" value="NifU_N"/>
    <property type="match status" value="1"/>
</dbReference>
<dbReference type="EMBL" id="LCJB01000014">
    <property type="protein sequence ID" value="KKT71532.1"/>
    <property type="molecule type" value="Genomic_DNA"/>
</dbReference>
<reference evidence="2 3" key="1">
    <citation type="journal article" date="2015" name="Nature">
        <title>rRNA introns, odd ribosomes, and small enigmatic genomes across a large radiation of phyla.</title>
        <authorList>
            <person name="Brown C.T."/>
            <person name="Hug L.A."/>
            <person name="Thomas B.C."/>
            <person name="Sharon I."/>
            <person name="Castelle C.J."/>
            <person name="Singh A."/>
            <person name="Wilkins M.J."/>
            <person name="Williams K.H."/>
            <person name="Banfield J.F."/>
        </authorList>
    </citation>
    <scope>NUCLEOTIDE SEQUENCE [LARGE SCALE GENOMIC DNA]</scope>
</reference>